<dbReference type="SUPFAM" id="SSF140453">
    <property type="entry name" value="EsxAB dimer-like"/>
    <property type="match status" value="1"/>
</dbReference>
<comment type="caution">
    <text evidence="2">The sequence shown here is derived from an EMBL/GenBank/DDBJ whole genome shotgun (WGS) entry which is preliminary data.</text>
</comment>
<reference evidence="2 3" key="1">
    <citation type="journal article" date="2019" name="Int. J. Syst. Evol. Microbiol.">
        <title>The Global Catalogue of Microorganisms (GCM) 10K type strain sequencing project: providing services to taxonomists for standard genome sequencing and annotation.</title>
        <authorList>
            <consortium name="The Broad Institute Genomics Platform"/>
            <consortium name="The Broad Institute Genome Sequencing Center for Infectious Disease"/>
            <person name="Wu L."/>
            <person name="Ma J."/>
        </authorList>
    </citation>
    <scope>NUCLEOTIDE SEQUENCE [LARGE SCALE GENOMIC DNA]</scope>
    <source>
        <strain evidence="2 3">JCM 9383</strain>
    </source>
</reference>
<evidence type="ECO:0000256" key="1">
    <source>
        <dbReference type="SAM" id="Phobius"/>
    </source>
</evidence>
<dbReference type="InterPro" id="IPR036689">
    <property type="entry name" value="ESAT-6-like_sf"/>
</dbReference>
<dbReference type="RefSeq" id="WP_344677311.1">
    <property type="nucleotide sequence ID" value="NZ_BAAAUX010000001.1"/>
</dbReference>
<keyword evidence="1" id="KW-0812">Transmembrane</keyword>
<keyword evidence="1" id="KW-0472">Membrane</keyword>
<proteinExistence type="predicted"/>
<feature type="transmembrane region" description="Helical" evidence="1">
    <location>
        <begin position="182"/>
        <end position="203"/>
    </location>
</feature>
<gene>
    <name evidence="2" type="ORF">GCM10010470_01240</name>
</gene>
<keyword evidence="1" id="KW-1133">Transmembrane helix</keyword>
<organism evidence="2 3">
    <name type="scientific">Saccharopolyspora taberi</name>
    <dbReference type="NCBI Taxonomy" id="60895"/>
    <lineage>
        <taxon>Bacteria</taxon>
        <taxon>Bacillati</taxon>
        <taxon>Actinomycetota</taxon>
        <taxon>Actinomycetes</taxon>
        <taxon>Pseudonocardiales</taxon>
        <taxon>Pseudonocardiaceae</taxon>
        <taxon>Saccharopolyspora</taxon>
    </lineage>
</organism>
<feature type="transmembrane region" description="Helical" evidence="1">
    <location>
        <begin position="155"/>
        <end position="176"/>
    </location>
</feature>
<dbReference type="EMBL" id="BAAAUX010000001">
    <property type="protein sequence ID" value="GAA2773317.1"/>
    <property type="molecule type" value="Genomic_DNA"/>
</dbReference>
<evidence type="ECO:0008006" key="4">
    <source>
        <dbReference type="Google" id="ProtNLM"/>
    </source>
</evidence>
<sequence length="250" mass="26438">MPQFTHTVDVGAYLRPPEAPADAIGKIVQENANWITGPVNDFLQQLTGRDLASDLQDLIVGDWTCVYRLRDAVGSSAQALSLVQDAAFRDTLRLREDWSGNAAEAFVHFMGMRHGEIEKVCQALVDLREIISRTIKGLEDLCAILVSRLNDLSNAIAGAILIAGVGGLAALAGGAAAGPFGAAAAGIIGEVITGGVWAVYLIYDTIKTLIGDIPKAIEAWQIGSEVKTNAPNITKGLDIGKPYGGPENPY</sequence>
<dbReference type="Proteomes" id="UP001500979">
    <property type="component" value="Unassembled WGS sequence"/>
</dbReference>
<protein>
    <recommendedName>
        <fullName evidence="4">WXG100 family type VII secretion target</fullName>
    </recommendedName>
</protein>
<evidence type="ECO:0000313" key="3">
    <source>
        <dbReference type="Proteomes" id="UP001500979"/>
    </source>
</evidence>
<evidence type="ECO:0000313" key="2">
    <source>
        <dbReference type="EMBL" id="GAA2773317.1"/>
    </source>
</evidence>
<name>A0ABN3UZZ8_9PSEU</name>
<keyword evidence="3" id="KW-1185">Reference proteome</keyword>
<accession>A0ABN3UZZ8</accession>